<proteinExistence type="predicted"/>
<dbReference type="HOGENOM" id="CLU_2639689_0_0_1"/>
<evidence type="ECO:0000256" key="2">
    <source>
        <dbReference type="SAM" id="MobiDB-lite"/>
    </source>
</evidence>
<keyword evidence="4" id="KW-1185">Reference proteome</keyword>
<dbReference type="InterPro" id="IPR036875">
    <property type="entry name" value="Znf_CCHC_sf"/>
</dbReference>
<feature type="region of interest" description="Disordered" evidence="2">
    <location>
        <begin position="48"/>
        <end position="77"/>
    </location>
</feature>
<keyword evidence="1" id="KW-0507">mRNA processing</keyword>
<name>A0A0C9UII9_SPHS4</name>
<dbReference type="GO" id="GO:0006397">
    <property type="term" value="P:mRNA processing"/>
    <property type="evidence" value="ECO:0007669"/>
    <property type="project" value="UniProtKB-KW"/>
</dbReference>
<sequence length="77" mass="8217">MSTGASSSKTHDNSHLGADGKPTEAEKKHRRDNGLCLVCGIKGHIAQDSLVARASITEEKPKTDDKAKAKESSRSKN</sequence>
<feature type="compositionally biased region" description="Basic and acidic residues" evidence="2">
    <location>
        <begin position="56"/>
        <end position="77"/>
    </location>
</feature>
<feature type="region of interest" description="Disordered" evidence="2">
    <location>
        <begin position="1"/>
        <end position="32"/>
    </location>
</feature>
<dbReference type="AlphaFoldDB" id="A0A0C9UII9"/>
<evidence type="ECO:0000256" key="1">
    <source>
        <dbReference type="ARBA" id="ARBA00022664"/>
    </source>
</evidence>
<evidence type="ECO:0000313" key="4">
    <source>
        <dbReference type="Proteomes" id="UP000054279"/>
    </source>
</evidence>
<dbReference type="GO" id="GO:0008270">
    <property type="term" value="F:zinc ion binding"/>
    <property type="evidence" value="ECO:0007669"/>
    <property type="project" value="InterPro"/>
</dbReference>
<reference evidence="3 4" key="1">
    <citation type="submission" date="2014-06" db="EMBL/GenBank/DDBJ databases">
        <title>Evolutionary Origins and Diversification of the Mycorrhizal Mutualists.</title>
        <authorList>
            <consortium name="DOE Joint Genome Institute"/>
            <consortium name="Mycorrhizal Genomics Consortium"/>
            <person name="Kohler A."/>
            <person name="Kuo A."/>
            <person name="Nagy L.G."/>
            <person name="Floudas D."/>
            <person name="Copeland A."/>
            <person name="Barry K.W."/>
            <person name="Cichocki N."/>
            <person name="Veneault-Fourrey C."/>
            <person name="LaButti K."/>
            <person name="Lindquist E.A."/>
            <person name="Lipzen A."/>
            <person name="Lundell T."/>
            <person name="Morin E."/>
            <person name="Murat C."/>
            <person name="Riley R."/>
            <person name="Ohm R."/>
            <person name="Sun H."/>
            <person name="Tunlid A."/>
            <person name="Henrissat B."/>
            <person name="Grigoriev I.V."/>
            <person name="Hibbett D.S."/>
            <person name="Martin F."/>
        </authorList>
    </citation>
    <scope>NUCLEOTIDE SEQUENCE [LARGE SCALE GENOMIC DNA]</scope>
    <source>
        <strain evidence="3 4">SS14</strain>
    </source>
</reference>
<organism evidence="3 4">
    <name type="scientific">Sphaerobolus stellatus (strain SS14)</name>
    <dbReference type="NCBI Taxonomy" id="990650"/>
    <lineage>
        <taxon>Eukaryota</taxon>
        <taxon>Fungi</taxon>
        <taxon>Dikarya</taxon>
        <taxon>Basidiomycota</taxon>
        <taxon>Agaricomycotina</taxon>
        <taxon>Agaricomycetes</taxon>
        <taxon>Phallomycetidae</taxon>
        <taxon>Geastrales</taxon>
        <taxon>Sphaerobolaceae</taxon>
        <taxon>Sphaerobolus</taxon>
    </lineage>
</organism>
<evidence type="ECO:0000313" key="3">
    <source>
        <dbReference type="EMBL" id="KIJ28747.1"/>
    </source>
</evidence>
<dbReference type="SUPFAM" id="SSF57756">
    <property type="entry name" value="Retrovirus zinc finger-like domains"/>
    <property type="match status" value="1"/>
</dbReference>
<gene>
    <name evidence="3" type="ORF">M422DRAFT_269957</name>
</gene>
<protein>
    <recommendedName>
        <fullName evidence="5">CCHC-type domain-containing protein</fullName>
    </recommendedName>
</protein>
<evidence type="ECO:0008006" key="5">
    <source>
        <dbReference type="Google" id="ProtNLM"/>
    </source>
</evidence>
<dbReference type="EMBL" id="KN837299">
    <property type="protein sequence ID" value="KIJ28747.1"/>
    <property type="molecule type" value="Genomic_DNA"/>
</dbReference>
<dbReference type="GO" id="GO:0003676">
    <property type="term" value="F:nucleic acid binding"/>
    <property type="evidence" value="ECO:0007669"/>
    <property type="project" value="InterPro"/>
</dbReference>
<accession>A0A0C9UII9</accession>
<dbReference type="Proteomes" id="UP000054279">
    <property type="component" value="Unassembled WGS sequence"/>
</dbReference>